<proteinExistence type="predicted"/>
<gene>
    <name evidence="1" type="ORF">GCM10025881_10110</name>
</gene>
<comment type="caution">
    <text evidence="1">The sequence shown here is derived from an EMBL/GenBank/DDBJ whole genome shotgun (WGS) entry which is preliminary data.</text>
</comment>
<accession>A0ABQ6K5R1</accession>
<name>A0ABQ6K5R1_9MICO</name>
<dbReference type="EMBL" id="BSVB01000001">
    <property type="protein sequence ID" value="GMA94187.1"/>
    <property type="molecule type" value="Genomic_DNA"/>
</dbReference>
<evidence type="ECO:0000313" key="1">
    <source>
        <dbReference type="EMBL" id="GMA94187.1"/>
    </source>
</evidence>
<sequence length="189" mass="20675">MRWDDLFADLESQLEQELGAEELDVAAEEERLRLGRLTLRDRIVAFSGQQIVVELVEGTRVELRVEAIGRDWVSGAATGARAASCLVPLDAIAGLLAGATPVAGALEPTPERPDALSRRLGLSFVLRDLCRRRCPVDVTTASRALHGTIDRVGRDHVDLAEHDPGEPRRPGAVRAVRILPFAGIRMLRF</sequence>
<reference evidence="2" key="1">
    <citation type="journal article" date="2019" name="Int. J. Syst. Evol. Microbiol.">
        <title>The Global Catalogue of Microorganisms (GCM) 10K type strain sequencing project: providing services to taxonomists for standard genome sequencing and annotation.</title>
        <authorList>
            <consortium name="The Broad Institute Genomics Platform"/>
            <consortium name="The Broad Institute Genome Sequencing Center for Infectious Disease"/>
            <person name="Wu L."/>
            <person name="Ma J."/>
        </authorList>
    </citation>
    <scope>NUCLEOTIDE SEQUENCE [LARGE SCALE GENOMIC DNA]</scope>
    <source>
        <strain evidence="2">NBRC 108894</strain>
    </source>
</reference>
<dbReference type="RefSeq" id="WP_284253181.1">
    <property type="nucleotide sequence ID" value="NZ_BAAAQO010000003.1"/>
</dbReference>
<keyword evidence="2" id="KW-1185">Reference proteome</keyword>
<evidence type="ECO:0000313" key="2">
    <source>
        <dbReference type="Proteomes" id="UP001157034"/>
    </source>
</evidence>
<organism evidence="1 2">
    <name type="scientific">Pseudolysinimonas kribbensis</name>
    <dbReference type="NCBI Taxonomy" id="433641"/>
    <lineage>
        <taxon>Bacteria</taxon>
        <taxon>Bacillati</taxon>
        <taxon>Actinomycetota</taxon>
        <taxon>Actinomycetes</taxon>
        <taxon>Micrococcales</taxon>
        <taxon>Microbacteriaceae</taxon>
        <taxon>Pseudolysinimonas</taxon>
    </lineage>
</organism>
<evidence type="ECO:0008006" key="3">
    <source>
        <dbReference type="Google" id="ProtNLM"/>
    </source>
</evidence>
<protein>
    <recommendedName>
        <fullName evidence="3">Ribosome maturation factor RimP</fullName>
    </recommendedName>
</protein>
<dbReference type="Proteomes" id="UP001157034">
    <property type="component" value="Unassembled WGS sequence"/>
</dbReference>